<keyword evidence="2" id="KW-1185">Reference proteome</keyword>
<dbReference type="AlphaFoldDB" id="A0A4Y2HIC9"/>
<accession>A0A4Y2HIC9</accession>
<proteinExistence type="predicted"/>
<evidence type="ECO:0000313" key="1">
    <source>
        <dbReference type="EMBL" id="GBM65081.1"/>
    </source>
</evidence>
<dbReference type="PANTHER" id="PTHR38681">
    <property type="entry name" value="RETROVIRUS-RELATED POL POLYPROTEIN FROM TRANSPOSON 412-LIKE PROTEIN-RELATED"/>
    <property type="match status" value="1"/>
</dbReference>
<comment type="caution">
    <text evidence="1">The sequence shown here is derived from an EMBL/GenBank/DDBJ whole genome shotgun (WGS) entry which is preliminary data.</text>
</comment>
<organism evidence="1 2">
    <name type="scientific">Araneus ventricosus</name>
    <name type="common">Orbweaver spider</name>
    <name type="synonym">Epeira ventricosa</name>
    <dbReference type="NCBI Taxonomy" id="182803"/>
    <lineage>
        <taxon>Eukaryota</taxon>
        <taxon>Metazoa</taxon>
        <taxon>Ecdysozoa</taxon>
        <taxon>Arthropoda</taxon>
        <taxon>Chelicerata</taxon>
        <taxon>Arachnida</taxon>
        <taxon>Araneae</taxon>
        <taxon>Araneomorphae</taxon>
        <taxon>Entelegynae</taxon>
        <taxon>Araneoidea</taxon>
        <taxon>Araneidae</taxon>
        <taxon>Araneus</taxon>
    </lineage>
</organism>
<evidence type="ECO:0000313" key="2">
    <source>
        <dbReference type="Proteomes" id="UP000499080"/>
    </source>
</evidence>
<dbReference type="EMBL" id="BGPR01001958">
    <property type="protein sequence ID" value="GBM65081.1"/>
    <property type="molecule type" value="Genomic_DNA"/>
</dbReference>
<gene>
    <name evidence="1" type="ORF">AVEN_86728_1</name>
</gene>
<sequence length="162" mass="18812">MEELKAMPSTTVKHQKLFVHKDLRSCSHLLVRIDRIKKALEPPYVGPHVVVERFEKYFTVLVKNKNVNISIPDSMRICSKRDFFWILSCHDKLDATSLQRNSSKVTRHNRKTHLQNKFAVVDTAHLHTTISKQVCCEVATEHLHTTTWAQLYISGFDSLPQF</sequence>
<dbReference type="Proteomes" id="UP000499080">
    <property type="component" value="Unassembled WGS sequence"/>
</dbReference>
<dbReference type="PANTHER" id="PTHR38681:SF1">
    <property type="entry name" value="RETROVIRUS-RELATED POL POLYPROTEIN FROM TRANSPOSON 412-LIKE PROTEIN"/>
    <property type="match status" value="1"/>
</dbReference>
<name>A0A4Y2HIC9_ARAVE</name>
<protein>
    <submittedName>
        <fullName evidence="1">Uncharacterized protein</fullName>
    </submittedName>
</protein>
<reference evidence="1 2" key="1">
    <citation type="journal article" date="2019" name="Sci. Rep.">
        <title>Orb-weaving spider Araneus ventricosus genome elucidates the spidroin gene catalogue.</title>
        <authorList>
            <person name="Kono N."/>
            <person name="Nakamura H."/>
            <person name="Ohtoshi R."/>
            <person name="Moran D.A.P."/>
            <person name="Shinohara A."/>
            <person name="Yoshida Y."/>
            <person name="Fujiwara M."/>
            <person name="Mori M."/>
            <person name="Tomita M."/>
            <person name="Arakawa K."/>
        </authorList>
    </citation>
    <scope>NUCLEOTIDE SEQUENCE [LARGE SCALE GENOMIC DNA]</scope>
</reference>